<name>A0A3P3D6R6_9RHOB</name>
<dbReference type="RefSeq" id="WP_124966508.1">
    <property type="nucleotide sequence ID" value="NZ_RRAZ01000038.1"/>
</dbReference>
<dbReference type="AlphaFoldDB" id="A0A3P3D6R6"/>
<reference evidence="1 2" key="1">
    <citation type="submission" date="2018-11" db="EMBL/GenBank/DDBJ databases">
        <title>Gemmobacter sp. nov., YIM 102744-1 draft genome.</title>
        <authorList>
            <person name="Li G."/>
            <person name="Jiang Y."/>
        </authorList>
    </citation>
    <scope>NUCLEOTIDE SEQUENCE [LARGE SCALE GENOMIC DNA]</scope>
    <source>
        <strain evidence="1 2">YIM 102744-1</strain>
    </source>
</reference>
<keyword evidence="2" id="KW-1185">Reference proteome</keyword>
<gene>
    <name evidence="1" type="ORF">EG244_17715</name>
</gene>
<dbReference type="EMBL" id="RRAZ01000038">
    <property type="protein sequence ID" value="RRH70047.1"/>
    <property type="molecule type" value="Genomic_DNA"/>
</dbReference>
<sequence>MTSFAAGPHLISAVFRGAEPLWLWTPQSLPTAFRSGGFTPPPFSPRQILSNGAAGFWADIRSARL</sequence>
<dbReference type="Proteomes" id="UP000282125">
    <property type="component" value="Unassembled WGS sequence"/>
</dbReference>
<evidence type="ECO:0000313" key="1">
    <source>
        <dbReference type="EMBL" id="RRH70047.1"/>
    </source>
</evidence>
<proteinExistence type="predicted"/>
<organism evidence="1 2">
    <name type="scientific">Falsigemmobacter faecalis</name>
    <dbReference type="NCBI Taxonomy" id="2488730"/>
    <lineage>
        <taxon>Bacteria</taxon>
        <taxon>Pseudomonadati</taxon>
        <taxon>Pseudomonadota</taxon>
        <taxon>Alphaproteobacteria</taxon>
        <taxon>Rhodobacterales</taxon>
        <taxon>Paracoccaceae</taxon>
        <taxon>Falsigemmobacter</taxon>
    </lineage>
</organism>
<evidence type="ECO:0000313" key="2">
    <source>
        <dbReference type="Proteomes" id="UP000282125"/>
    </source>
</evidence>
<accession>A0A3P3D6R6</accession>
<protein>
    <submittedName>
        <fullName evidence="1">Uncharacterized protein</fullName>
    </submittedName>
</protein>
<comment type="caution">
    <text evidence="1">The sequence shown here is derived from an EMBL/GenBank/DDBJ whole genome shotgun (WGS) entry which is preliminary data.</text>
</comment>